<gene>
    <name evidence="4" type="ORF">CPUR_05225</name>
</gene>
<dbReference type="PANTHER" id="PTHR34605">
    <property type="entry name" value="PHAGE_INTEGRASE DOMAIN-CONTAINING PROTEIN"/>
    <property type="match status" value="1"/>
</dbReference>
<dbReference type="VEuPathDB" id="FungiDB:CPUR_05225"/>
<protein>
    <recommendedName>
        <fullName evidence="6">Tyr recombinase domain-containing protein</fullName>
    </recommendedName>
</protein>
<dbReference type="SUPFAM" id="SSF56349">
    <property type="entry name" value="DNA breaking-rejoining enzymes"/>
    <property type="match status" value="1"/>
</dbReference>
<evidence type="ECO:0000313" key="5">
    <source>
        <dbReference type="Proteomes" id="UP000016801"/>
    </source>
</evidence>
<dbReference type="SUPFAM" id="SSF47823">
    <property type="entry name" value="lambda integrase-like, N-terminal domain"/>
    <property type="match status" value="1"/>
</dbReference>
<feature type="compositionally biased region" description="Acidic residues" evidence="3">
    <location>
        <begin position="569"/>
        <end position="580"/>
    </location>
</feature>
<dbReference type="Gene3D" id="1.10.443.10">
    <property type="entry name" value="Intergrase catalytic core"/>
    <property type="match status" value="1"/>
</dbReference>
<dbReference type="EMBL" id="CAGA01000030">
    <property type="protein sequence ID" value="CCE31372.1"/>
    <property type="molecule type" value="Genomic_DNA"/>
</dbReference>
<organism evidence="4 5">
    <name type="scientific">Claviceps purpurea (strain 20.1)</name>
    <name type="common">Ergot fungus</name>
    <name type="synonym">Sphacelia segetum</name>
    <dbReference type="NCBI Taxonomy" id="1111077"/>
    <lineage>
        <taxon>Eukaryota</taxon>
        <taxon>Fungi</taxon>
        <taxon>Dikarya</taxon>
        <taxon>Ascomycota</taxon>
        <taxon>Pezizomycotina</taxon>
        <taxon>Sordariomycetes</taxon>
        <taxon>Hypocreomycetidae</taxon>
        <taxon>Hypocreales</taxon>
        <taxon>Clavicipitaceae</taxon>
        <taxon>Claviceps</taxon>
    </lineage>
</organism>
<dbReference type="InterPro" id="IPR014839">
    <property type="entry name" value="Crt10"/>
</dbReference>
<keyword evidence="1" id="KW-0238">DNA-binding</keyword>
<dbReference type="OrthoDB" id="5591786at2759"/>
<proteinExistence type="predicted"/>
<dbReference type="InterPro" id="IPR013762">
    <property type="entry name" value="Integrase-like_cat_sf"/>
</dbReference>
<reference evidence="4 5" key="1">
    <citation type="journal article" date="2013" name="PLoS Genet.">
        <title>Plant-symbiotic fungi as chemical engineers: Multi-genome analysis of the Clavicipitaceae reveals dynamics of alkaloid loci.</title>
        <authorList>
            <person name="Schardl C.L."/>
            <person name="Young C.A."/>
            <person name="Hesse U."/>
            <person name="Amyotte S.G."/>
            <person name="Andreeva K."/>
            <person name="Calie P.J."/>
            <person name="Fleetwood D.J."/>
            <person name="Haws D.C."/>
            <person name="Moore N."/>
            <person name="Oeser B."/>
            <person name="Panaccione D.G."/>
            <person name="Schweri K.K."/>
            <person name="Voisey C.R."/>
            <person name="Farman M.L."/>
            <person name="Jaromczyk J.W."/>
            <person name="Roe B.A."/>
            <person name="O'Sullivan D.M."/>
            <person name="Scott B."/>
            <person name="Tudzynski P."/>
            <person name="An Z."/>
            <person name="Arnaoudova E.G."/>
            <person name="Bullock C.T."/>
            <person name="Charlton N.D."/>
            <person name="Chen L."/>
            <person name="Cox M."/>
            <person name="Dinkins R.D."/>
            <person name="Florea S."/>
            <person name="Glenn A.E."/>
            <person name="Gordon A."/>
            <person name="Gueldener U."/>
            <person name="Harris D.R."/>
            <person name="Hollin W."/>
            <person name="Jaromczyk J."/>
            <person name="Johnson R.D."/>
            <person name="Khan A.K."/>
            <person name="Leistner E."/>
            <person name="Leuchtmann A."/>
            <person name="Li C."/>
            <person name="Liu J."/>
            <person name="Liu J."/>
            <person name="Liu M."/>
            <person name="Mace W."/>
            <person name="Machado C."/>
            <person name="Nagabhyru P."/>
            <person name="Pan J."/>
            <person name="Schmid J."/>
            <person name="Sugawara K."/>
            <person name="Steiner U."/>
            <person name="Takach J.E."/>
            <person name="Tanaka E."/>
            <person name="Webb J.S."/>
            <person name="Wilson E.V."/>
            <person name="Wiseman J.L."/>
            <person name="Yoshida R."/>
            <person name="Zeng Z."/>
        </authorList>
    </citation>
    <scope>NUCLEOTIDE SEQUENCE [LARGE SCALE GENOMIC DNA]</scope>
    <source>
        <strain evidence="4 5">20.1</strain>
    </source>
</reference>
<evidence type="ECO:0008006" key="6">
    <source>
        <dbReference type="Google" id="ProtNLM"/>
    </source>
</evidence>
<dbReference type="GO" id="GO:0006310">
    <property type="term" value="P:DNA recombination"/>
    <property type="evidence" value="ECO:0007669"/>
    <property type="project" value="UniProtKB-KW"/>
</dbReference>
<dbReference type="Proteomes" id="UP000016801">
    <property type="component" value="Unassembled WGS sequence"/>
</dbReference>
<dbReference type="InterPro" id="IPR010998">
    <property type="entry name" value="Integrase_recombinase_N"/>
</dbReference>
<keyword evidence="5" id="KW-1185">Reference proteome</keyword>
<feature type="region of interest" description="Disordered" evidence="3">
    <location>
        <begin position="485"/>
        <end position="512"/>
    </location>
</feature>
<sequence length="1214" mass="136212">MESSEEEIERPFCPATVGPCHVQTATDRFGQNAKQAILNRERLRYSLEGADAESTIFDWPLADGEDGQLKDEPATDSIHKLVPSMQDYRNNLTALSQKYNLYFTAYRSYIYVYVPRSVPRQTFPRHADAQIETSSSPAGRLVGGSVDEKAPHMINHLTVGALGQEEVVVTGHDDGDVTAFYTKEIADYISSRFNTRSGNIMSRGGWNLSPPAPSRCKVPTPFFKENVGGSAWGLAIHQQSRLIAVSSNRSEITVFAPALATSKPREQPCDCDVCCHGVEDKVRRRARNWRIVVVLGSSFNRLPNIGFVDDENGNADKVIAIELTGAMWLANIWKAEQAAIRLAPSSQRLLMSMTKGELLSPELAQGWGILPLAKKYFLTVYSEEEVFGTPFNDLEVLPKAEEDWHPTVTIFNYNQELPDNPCVPRYSFDQYVPADVLDAENDIEYEDYHDLFIEHPPFVSVDTYSDKEGIVEFPAGFKIYNHEDYQDEQKSEEGENAESPTPSTAVDGDPLIGNNVSEWTFEHIDESDYISGVTLASNFESQVELPTMSNEAMMGFQNSWANLPSVEGSETDSESSETSDDQQAFLRRPVEHNENQRGSDSELAKIAHCYQILRMYEKDFEMLPLDRTGDSTRLSEYSVICPRAIRMGPWSGGDIRTNFSDTARLSMVSHIPELFLIIIGSPIGRVMLVTPTRLAHPIEKAGGLLHYGLRLEWVLPRRSDEAAFRTWKRPLHGMAVGPVQEAGIMGTREGKRRTAMTPKRYRLMLHYRNHDIFTYELSREEETDDPLGIESPQDFIDRVKHLHDDIYRARVLWAGLKPSTRKTYNTAARSFETLCSYHKIASWPASFDSLCAWIVGRAFGRNPGMIKQQAQIQPATISAYLSALRSVHIDLKLLTTESDDDHMKRFMAGVYSLFPPPGPRNAPRPPITKAMLVRVLDPYYAMTDEDALDSVQFNAAYSFAFGGFMRMGELTHSALDEVSSDFPRTKLTIRCLTISPNEDSEQLFLPRSKADKSNLGVTITMSTTNDIACPVKNALALLRARFNALPDQPLFSLPRGGFERDHVVGALRRRFTAIGLPLHVTGHSLRRGAAQHAHDIGLTRDQMKTLGRWSSDAVDRYYTAASSHRIFTLQQRFARQNPPAPDHVAFEATAREQEQRLIGKCIGTGPEERESVLYWAGNVVRGRHGDGNTQVGFVGFTSWKEKLYAVLVLCLSTL</sequence>
<dbReference type="GO" id="GO:0003677">
    <property type="term" value="F:DNA binding"/>
    <property type="evidence" value="ECO:0007669"/>
    <property type="project" value="UniProtKB-KW"/>
</dbReference>
<accession>M1VWJ3</accession>
<dbReference type="GO" id="GO:0015074">
    <property type="term" value="P:DNA integration"/>
    <property type="evidence" value="ECO:0007669"/>
    <property type="project" value="InterPro"/>
</dbReference>
<dbReference type="Gene3D" id="1.10.150.130">
    <property type="match status" value="1"/>
</dbReference>
<dbReference type="STRING" id="1111077.M1VWJ3"/>
<evidence type="ECO:0000313" key="4">
    <source>
        <dbReference type="EMBL" id="CCE31372.1"/>
    </source>
</evidence>
<dbReference type="eggNOG" id="ENOG502S49J">
    <property type="taxonomic scope" value="Eukaryota"/>
</dbReference>
<keyword evidence="2" id="KW-0233">DNA recombination</keyword>
<evidence type="ECO:0000256" key="3">
    <source>
        <dbReference type="SAM" id="MobiDB-lite"/>
    </source>
</evidence>
<comment type="caution">
    <text evidence="4">The sequence shown here is derived from an EMBL/GenBank/DDBJ whole genome shotgun (WGS) entry which is preliminary data.</text>
</comment>
<dbReference type="PANTHER" id="PTHR34605:SF3">
    <property type="entry name" value="P CELL-TYPE AGGLUTINATION PROTEIN MAP4-LIKE-RELATED"/>
    <property type="match status" value="1"/>
</dbReference>
<evidence type="ECO:0000256" key="1">
    <source>
        <dbReference type="ARBA" id="ARBA00023125"/>
    </source>
</evidence>
<dbReference type="InterPro" id="IPR011010">
    <property type="entry name" value="DNA_brk_join_enz"/>
</dbReference>
<name>M1VWJ3_CLAP2</name>
<feature type="compositionally biased region" description="Basic and acidic residues" evidence="3">
    <location>
        <begin position="588"/>
        <end position="599"/>
    </location>
</feature>
<dbReference type="HOGENOM" id="CLU_007263_1_0_1"/>
<feature type="region of interest" description="Disordered" evidence="3">
    <location>
        <begin position="562"/>
        <end position="599"/>
    </location>
</feature>
<dbReference type="AlphaFoldDB" id="M1VWJ3"/>
<evidence type="ECO:0000256" key="2">
    <source>
        <dbReference type="ARBA" id="ARBA00023172"/>
    </source>
</evidence>
<dbReference type="Pfam" id="PF08728">
    <property type="entry name" value="CRT10"/>
    <property type="match status" value="2"/>
</dbReference>
<dbReference type="InterPro" id="IPR052925">
    <property type="entry name" value="Phage_Integrase-like_Recomb"/>
</dbReference>